<evidence type="ECO:0000313" key="2">
    <source>
        <dbReference type="Proteomes" id="UP000244956"/>
    </source>
</evidence>
<evidence type="ECO:0008006" key="3">
    <source>
        <dbReference type="Google" id="ProtNLM"/>
    </source>
</evidence>
<accession>A0A2U2BDE5</accession>
<dbReference type="InterPro" id="IPR011990">
    <property type="entry name" value="TPR-like_helical_dom_sf"/>
</dbReference>
<evidence type="ECO:0000313" key="1">
    <source>
        <dbReference type="EMBL" id="PWE01094.1"/>
    </source>
</evidence>
<keyword evidence="2" id="KW-1185">Reference proteome</keyword>
<dbReference type="RefSeq" id="WP_109262548.1">
    <property type="nucleotide sequence ID" value="NZ_QEWP01000001.1"/>
</dbReference>
<gene>
    <name evidence="1" type="ORF">DDZ16_00990</name>
</gene>
<reference evidence="1 2" key="1">
    <citation type="submission" date="2018-05" db="EMBL/GenBank/DDBJ databases">
        <title>Marinilabilia rubrum sp. nov., isolated from saltern sediment.</title>
        <authorList>
            <person name="Zhang R."/>
        </authorList>
    </citation>
    <scope>NUCLEOTIDE SEQUENCE [LARGE SCALE GENOMIC DNA]</scope>
    <source>
        <strain evidence="1 2">WTE16</strain>
    </source>
</reference>
<dbReference type="PROSITE" id="PS51257">
    <property type="entry name" value="PROKAR_LIPOPROTEIN"/>
    <property type="match status" value="1"/>
</dbReference>
<dbReference type="EMBL" id="QEWP01000001">
    <property type="protein sequence ID" value="PWE01094.1"/>
    <property type="molecule type" value="Genomic_DNA"/>
</dbReference>
<organism evidence="1 2">
    <name type="scientific">Marinilabilia rubra</name>
    <dbReference type="NCBI Taxonomy" id="2162893"/>
    <lineage>
        <taxon>Bacteria</taxon>
        <taxon>Pseudomonadati</taxon>
        <taxon>Bacteroidota</taxon>
        <taxon>Bacteroidia</taxon>
        <taxon>Marinilabiliales</taxon>
        <taxon>Marinilabiliaceae</taxon>
        <taxon>Marinilabilia</taxon>
    </lineage>
</organism>
<dbReference type="Proteomes" id="UP000244956">
    <property type="component" value="Unassembled WGS sequence"/>
</dbReference>
<protein>
    <recommendedName>
        <fullName evidence="3">SusD/RagB family nutrient-binding outer membrane lipoprotein</fullName>
    </recommendedName>
</protein>
<comment type="caution">
    <text evidence="1">The sequence shown here is derived from an EMBL/GenBank/DDBJ whole genome shotgun (WGS) entry which is preliminary data.</text>
</comment>
<dbReference type="OrthoDB" id="1387301at2"/>
<proteinExistence type="predicted"/>
<dbReference type="SUPFAM" id="SSF48452">
    <property type="entry name" value="TPR-like"/>
    <property type="match status" value="1"/>
</dbReference>
<dbReference type="Gene3D" id="1.25.40.390">
    <property type="match status" value="1"/>
</dbReference>
<dbReference type="AlphaFoldDB" id="A0A2U2BDE5"/>
<dbReference type="InterPro" id="IPR041662">
    <property type="entry name" value="SusD-like_2"/>
</dbReference>
<name>A0A2U2BDE5_9BACT</name>
<dbReference type="Pfam" id="PF12771">
    <property type="entry name" value="SusD-like_2"/>
    <property type="match status" value="1"/>
</dbReference>
<sequence length="488" mass="55747">MRTNIIYTLLLGLVLGFTGCTDDFEEMDRPKTTSDKIQPDYLFTRALVTGSGLSVGVWQLVHQTAGSVYAQHWANINPSFTSDNYEPGPGNVVWDWYYARPHFAPLNVNNQTIGLAVELKNPIKEACARIWQVYMYQLLTDMYGDIPYTEALESVKPAYDSQESVYNSLFEELEASVALIKENRDKGYPGYGNADVLYNGNLDQWIKFANTLGMRMALRVSDADENLTRSFFEGLDLSETMTSPEDMALVIPDEDGPTYHVKNPLSYVYNWHEVRISENLMGHMQSANDPRISVFAEPNTNGEFVGLRNGQPQDSLSLKYNNYYKPEFCNIGSFFTQPETPHYLITYAEACFLKAEAAERGFIAGDPAGFYRQAIEASLHQFEINDQQVIDDFYSEVAYLSATGLEQIYTQRWIALYPNGQEAWSLVRRTGFPQMQEPVYTWPGNDEMPRRVPYPVNERRYNAENYDAAVSQMGGDSQYTRMWWDVEN</sequence>